<dbReference type="EMBL" id="AP022227">
    <property type="protein sequence ID" value="BBT39704.1"/>
    <property type="molecule type" value="Genomic_DNA"/>
</dbReference>
<organism evidence="1 2">
    <name type="scientific">Pseudomonas putida</name>
    <name type="common">Arthrobacter siderocapsulatus</name>
    <dbReference type="NCBI Taxonomy" id="303"/>
    <lineage>
        <taxon>Bacteria</taxon>
        <taxon>Pseudomonadati</taxon>
        <taxon>Pseudomonadota</taxon>
        <taxon>Gammaproteobacteria</taxon>
        <taxon>Pseudomonadales</taxon>
        <taxon>Pseudomonadaceae</taxon>
        <taxon>Pseudomonas</taxon>
    </lineage>
</organism>
<gene>
    <name evidence="1" type="ORF">WP8W18C01_20450</name>
</gene>
<protein>
    <submittedName>
        <fullName evidence="1">Uncharacterized protein</fullName>
    </submittedName>
</protein>
<dbReference type="AlphaFoldDB" id="A0A6S5TSH2"/>
<accession>A0A6S5TSH2</accession>
<dbReference type="RefSeq" id="WP_182818601.1">
    <property type="nucleotide sequence ID" value="NZ_AP022227.1"/>
</dbReference>
<name>A0A6S5TSH2_PSEPU</name>
<evidence type="ECO:0000313" key="2">
    <source>
        <dbReference type="Proteomes" id="UP000515680"/>
    </source>
</evidence>
<proteinExistence type="predicted"/>
<reference evidence="1 2" key="1">
    <citation type="submission" date="2019-12" db="EMBL/GenBank/DDBJ databases">
        <title>complete genome sequences of Pseudomonas putida str. WP8-W18-CRE-01 isolated from wastewater treatment plant effluent.</title>
        <authorList>
            <person name="Sekizuka T."/>
            <person name="Itokawa K."/>
            <person name="Yatsu K."/>
            <person name="Inamine Y."/>
            <person name="Kuroda M."/>
        </authorList>
    </citation>
    <scope>NUCLEOTIDE SEQUENCE [LARGE SCALE GENOMIC DNA]</scope>
    <source>
        <strain evidence="1 2">WP8-W18-CRE-01</strain>
    </source>
</reference>
<sequence>MDRKTFLAQPDVNGFIEWLQATLGHLQVHLRLRRSKQVKGGLDLQVVGLEQVHAAYRWGAGWQDYHTGQWVASTDWASTKASLDLLRSRLASALASGCDDATYNACRAVLQWGGVWGAVPFLGELRRKGKLVEYLNACRPLFSLDTDQTLSDLNERSIQRFDAGLTKIHALIDTTGSPIYDSRVGAAIAMLYARYRVNAQGRAQLKFPSGAARGKQIRDPGEFGYAAAPQFFTSKVSDHIWARSQVELGWIIQAVLERLPGMFSGSLAERSHCFEAALFMIGYDLRCLVPDADVVAVPGHAAKAGKRTRRLRGTWVQPSTVFPQVFWDYLECSQGAGHSVELSDFRQWQVQVKGREPSTARDYATAFKHSELDIVRFSLPQIEAIANGGAKGLEVLSGGIPEFIAGDEYEQVYLVNVYLSGRATEMAREHSVPAAELILRAGFAGKQSTAKLILRLGRTLGEHFDLIANAHPTELFETFFGQTLTDLDDQLFKALECVGVTEAVAQDPEYSPAFAALIHEAAAGEFIELEDGDLDALIESYRE</sequence>
<evidence type="ECO:0000313" key="1">
    <source>
        <dbReference type="EMBL" id="BBT39704.1"/>
    </source>
</evidence>
<dbReference type="Proteomes" id="UP000515680">
    <property type="component" value="Chromosome"/>
</dbReference>